<reference evidence="2" key="1">
    <citation type="journal article" date="2019" name="Int. J. Syst. Evol. Microbiol.">
        <title>The Global Catalogue of Microorganisms (GCM) 10K type strain sequencing project: providing services to taxonomists for standard genome sequencing and annotation.</title>
        <authorList>
            <consortium name="The Broad Institute Genomics Platform"/>
            <consortium name="The Broad Institute Genome Sequencing Center for Infectious Disease"/>
            <person name="Wu L."/>
            <person name="Ma J."/>
        </authorList>
    </citation>
    <scope>NUCLEOTIDE SEQUENCE [LARGE SCALE GENOMIC DNA]</scope>
    <source>
        <strain evidence="2">JCM 17561</strain>
    </source>
</reference>
<evidence type="ECO:0000313" key="2">
    <source>
        <dbReference type="Proteomes" id="UP001501627"/>
    </source>
</evidence>
<dbReference type="Gene3D" id="2.60.120.620">
    <property type="entry name" value="q2cbj1_9rhob like domain"/>
    <property type="match status" value="1"/>
</dbReference>
<name>A0ABP7R4C4_9BURK</name>
<keyword evidence="1" id="KW-0223">Dioxygenase</keyword>
<dbReference type="RefSeq" id="WP_103043702.1">
    <property type="nucleotide sequence ID" value="NZ_BAABBP010000010.1"/>
</dbReference>
<gene>
    <name evidence="1" type="ORF">GCM10022279_14640</name>
</gene>
<dbReference type="Proteomes" id="UP001501627">
    <property type="component" value="Unassembled WGS sequence"/>
</dbReference>
<accession>A0ABP7R4C4</accession>
<dbReference type="Pfam" id="PF10014">
    <property type="entry name" value="2OG-Fe_Oxy_2"/>
    <property type="match status" value="1"/>
</dbReference>
<organism evidence="1 2">
    <name type="scientific">Comamonas faecalis</name>
    <dbReference type="NCBI Taxonomy" id="1387849"/>
    <lineage>
        <taxon>Bacteria</taxon>
        <taxon>Pseudomonadati</taxon>
        <taxon>Pseudomonadota</taxon>
        <taxon>Betaproteobacteria</taxon>
        <taxon>Burkholderiales</taxon>
        <taxon>Comamonadaceae</taxon>
        <taxon>Comamonas</taxon>
    </lineage>
</organism>
<protein>
    <submittedName>
        <fullName evidence="1">2OG-Fe dioxygenase family protein</fullName>
    </submittedName>
</protein>
<dbReference type="EMBL" id="BAABBP010000010">
    <property type="protein sequence ID" value="GAA3992467.1"/>
    <property type="molecule type" value="Genomic_DNA"/>
</dbReference>
<sequence>MAYPTFAPPYVQPEEAVAQLRERGFAVLQPHDTAAWAGVALTELQQLAPDWDDLPPDEHLKDGGRYRRRRHACFIADGTQITQAPARAHWQPLEYNALHGGMQRWFAPMQAATLAQPAWQRLVQAVAGVAQQALATQPERWFIEAHQFRIDTAGGIGRPTPEGAHRDGVDLVAVFMVGRHGIKGGETRIFEAARPAGQRFTLTDPWSLLLLDDARMVHETTPIQPLHEGGWRDTLVLTCRRGTFLGDDG</sequence>
<dbReference type="InterPro" id="IPR018724">
    <property type="entry name" value="2OG-Fe_dioxygenase"/>
</dbReference>
<dbReference type="GO" id="GO:0051213">
    <property type="term" value="F:dioxygenase activity"/>
    <property type="evidence" value="ECO:0007669"/>
    <property type="project" value="UniProtKB-KW"/>
</dbReference>
<comment type="caution">
    <text evidence="1">The sequence shown here is derived from an EMBL/GenBank/DDBJ whole genome shotgun (WGS) entry which is preliminary data.</text>
</comment>
<keyword evidence="2" id="KW-1185">Reference proteome</keyword>
<proteinExistence type="predicted"/>
<keyword evidence="1" id="KW-0560">Oxidoreductase</keyword>
<evidence type="ECO:0000313" key="1">
    <source>
        <dbReference type="EMBL" id="GAA3992467.1"/>
    </source>
</evidence>